<feature type="transmembrane region" description="Helical" evidence="9">
    <location>
        <begin position="131"/>
        <end position="150"/>
    </location>
</feature>
<feature type="transmembrane region" description="Helical" evidence="9">
    <location>
        <begin position="67"/>
        <end position="88"/>
    </location>
</feature>
<dbReference type="GO" id="GO:0005886">
    <property type="term" value="C:plasma membrane"/>
    <property type="evidence" value="ECO:0007669"/>
    <property type="project" value="UniProtKB-SubCell"/>
</dbReference>
<dbReference type="Gene3D" id="1.10.3720.10">
    <property type="entry name" value="MetI-like"/>
    <property type="match status" value="1"/>
</dbReference>
<evidence type="ECO:0000256" key="8">
    <source>
        <dbReference type="ARBA" id="ARBA00023136"/>
    </source>
</evidence>
<dbReference type="KEGG" id="bliq:INP51_07100"/>
<gene>
    <name evidence="11" type="ORF">INP51_07100</name>
</gene>
<dbReference type="InterPro" id="IPR035906">
    <property type="entry name" value="MetI-like_sf"/>
</dbReference>
<protein>
    <submittedName>
        <fullName evidence="11">Sugar ABC transporter permease</fullName>
    </submittedName>
</protein>
<organism evidence="11 12">
    <name type="scientific">Blautia liquoris</name>
    <dbReference type="NCBI Taxonomy" id="2779518"/>
    <lineage>
        <taxon>Bacteria</taxon>
        <taxon>Bacillati</taxon>
        <taxon>Bacillota</taxon>
        <taxon>Clostridia</taxon>
        <taxon>Lachnospirales</taxon>
        <taxon>Lachnospiraceae</taxon>
        <taxon>Blautia</taxon>
    </lineage>
</organism>
<dbReference type="AlphaFoldDB" id="A0A7M2RKT4"/>
<evidence type="ECO:0000256" key="2">
    <source>
        <dbReference type="ARBA" id="ARBA00009047"/>
    </source>
</evidence>
<keyword evidence="12" id="KW-1185">Reference proteome</keyword>
<dbReference type="Pfam" id="PF00528">
    <property type="entry name" value="BPD_transp_1"/>
    <property type="match status" value="1"/>
</dbReference>
<keyword evidence="5" id="KW-0762">Sugar transport</keyword>
<evidence type="ECO:0000256" key="4">
    <source>
        <dbReference type="ARBA" id="ARBA00022475"/>
    </source>
</evidence>
<keyword evidence="3 9" id="KW-0813">Transport</keyword>
<evidence type="ECO:0000256" key="3">
    <source>
        <dbReference type="ARBA" id="ARBA00022448"/>
    </source>
</evidence>
<evidence type="ECO:0000313" key="12">
    <source>
        <dbReference type="Proteomes" id="UP000593601"/>
    </source>
</evidence>
<feature type="transmembrane region" description="Helical" evidence="9">
    <location>
        <begin position="234"/>
        <end position="255"/>
    </location>
</feature>
<name>A0A7M2RKT4_9FIRM</name>
<feature type="domain" description="ABC transmembrane type-1" evidence="10">
    <location>
        <begin position="63"/>
        <end position="255"/>
    </location>
</feature>
<comment type="subcellular location">
    <subcellularLocation>
        <location evidence="1 9">Cell membrane</location>
        <topology evidence="1 9">Multi-pass membrane protein</topology>
    </subcellularLocation>
</comment>
<evidence type="ECO:0000256" key="9">
    <source>
        <dbReference type="RuleBase" id="RU363032"/>
    </source>
</evidence>
<evidence type="ECO:0000256" key="7">
    <source>
        <dbReference type="ARBA" id="ARBA00022989"/>
    </source>
</evidence>
<accession>A0A7M2RKT4</accession>
<dbReference type="PROSITE" id="PS50928">
    <property type="entry name" value="ABC_TM1"/>
    <property type="match status" value="1"/>
</dbReference>
<keyword evidence="6 9" id="KW-0812">Transmembrane</keyword>
<reference evidence="11 12" key="1">
    <citation type="submission" date="2020-10" db="EMBL/GenBank/DDBJ databases">
        <title>Blautia liquoris sp.nov., isolated from the mud in a fermentation cellar used for the production of Chinese strong-flavoured liquor.</title>
        <authorList>
            <person name="Lu L."/>
        </authorList>
    </citation>
    <scope>NUCLEOTIDE SEQUENCE [LARGE SCALE GENOMIC DNA]</scope>
    <source>
        <strain evidence="11 12">LZLJ-3</strain>
    </source>
</reference>
<comment type="similarity">
    <text evidence="2">Belongs to the binding-protein-dependent transport system permease family. MalFG subfamily.</text>
</comment>
<dbReference type="PANTHER" id="PTHR32243:SF50">
    <property type="entry name" value="MALTOSE_MALTODEXTRIN TRANSPORT SYSTEM PERMEASE PROTEIN MALG"/>
    <property type="match status" value="1"/>
</dbReference>
<feature type="transmembrane region" description="Helical" evidence="9">
    <location>
        <begin position="100"/>
        <end position="125"/>
    </location>
</feature>
<keyword evidence="7 9" id="KW-1133">Transmembrane helix</keyword>
<dbReference type="InterPro" id="IPR000515">
    <property type="entry name" value="MetI-like"/>
</dbReference>
<dbReference type="Proteomes" id="UP000593601">
    <property type="component" value="Chromosome"/>
</dbReference>
<dbReference type="SUPFAM" id="SSF161098">
    <property type="entry name" value="MetI-like"/>
    <property type="match status" value="1"/>
</dbReference>
<dbReference type="CDD" id="cd06261">
    <property type="entry name" value="TM_PBP2"/>
    <property type="match status" value="1"/>
</dbReference>
<evidence type="ECO:0000259" key="10">
    <source>
        <dbReference type="PROSITE" id="PS50928"/>
    </source>
</evidence>
<sequence>MGWALVHLELIGVALFVIVPIFWIIISSFNQGNGLASATLIPKELTLDNYKNLFLNTNYAKWFKNSFLIAVLNAVISVALIMLTAWIMSRFQFKGRKTGLMTILIISMFPTFLSMTAIYTLFWNFGLLNKPYALVIIYASGAIPYNVWLVKGYLDGIPKDIDEAAYIDGSTYFHTFTRIILPLSKPIITYCAVSQFMSPWMDYILPNLLLSSDENKTLAVGLFSMISGKENSNFTMFAGGAVLIAVPITILFMFFQKYLVQGISAGANKG</sequence>
<keyword evidence="8 9" id="KW-0472">Membrane</keyword>
<dbReference type="GO" id="GO:0015423">
    <property type="term" value="F:ABC-type maltose transporter activity"/>
    <property type="evidence" value="ECO:0007669"/>
    <property type="project" value="TreeGrafter"/>
</dbReference>
<evidence type="ECO:0000313" key="11">
    <source>
        <dbReference type="EMBL" id="QOV20966.1"/>
    </source>
</evidence>
<dbReference type="EMBL" id="CP063304">
    <property type="protein sequence ID" value="QOV20966.1"/>
    <property type="molecule type" value="Genomic_DNA"/>
</dbReference>
<dbReference type="PANTHER" id="PTHR32243">
    <property type="entry name" value="MALTOSE TRANSPORT SYSTEM PERMEASE-RELATED"/>
    <property type="match status" value="1"/>
</dbReference>
<evidence type="ECO:0000256" key="5">
    <source>
        <dbReference type="ARBA" id="ARBA00022597"/>
    </source>
</evidence>
<dbReference type="GO" id="GO:0042956">
    <property type="term" value="P:maltodextrin transmembrane transport"/>
    <property type="evidence" value="ECO:0007669"/>
    <property type="project" value="TreeGrafter"/>
</dbReference>
<evidence type="ECO:0000256" key="6">
    <source>
        <dbReference type="ARBA" id="ARBA00022692"/>
    </source>
</evidence>
<proteinExistence type="inferred from homology"/>
<dbReference type="InterPro" id="IPR050901">
    <property type="entry name" value="BP-dep_ABC_trans_perm"/>
</dbReference>
<feature type="transmembrane region" description="Helical" evidence="9">
    <location>
        <begin position="7"/>
        <end position="26"/>
    </location>
</feature>
<evidence type="ECO:0000256" key="1">
    <source>
        <dbReference type="ARBA" id="ARBA00004651"/>
    </source>
</evidence>
<keyword evidence="4" id="KW-1003">Cell membrane</keyword>